<reference evidence="1 2" key="1">
    <citation type="journal article" date="2014" name="Int. J. Syst. Evol. Microbiol.">
        <title>Complete genome sequence of Corynebacterium casei LMG S-19264T (=DSM 44701T), isolated from a smear-ripened cheese.</title>
        <authorList>
            <consortium name="US DOE Joint Genome Institute (JGI-PGF)"/>
            <person name="Walter F."/>
            <person name="Albersmeier A."/>
            <person name="Kalinowski J."/>
            <person name="Ruckert C."/>
        </authorList>
    </citation>
    <scope>NUCLEOTIDE SEQUENCE [LARGE SCALE GENOMIC DNA]</scope>
    <source>
        <strain evidence="1 2">JCM 4677</strain>
    </source>
</reference>
<proteinExistence type="predicted"/>
<dbReference type="KEGG" id="sgm:GCM10017557_12290"/>
<name>A0A7G1NXC3_9ACTN</name>
<protein>
    <submittedName>
        <fullName evidence="1">Uncharacterized protein</fullName>
    </submittedName>
</protein>
<dbReference type="AlphaFoldDB" id="A0A7G1NXC3"/>
<dbReference type="EMBL" id="AP023440">
    <property type="protein sequence ID" value="BCL26370.1"/>
    <property type="molecule type" value="Genomic_DNA"/>
</dbReference>
<keyword evidence="2" id="KW-1185">Reference proteome</keyword>
<organism evidence="1 2">
    <name type="scientific">Streptomyces aurantiacus</name>
    <dbReference type="NCBI Taxonomy" id="47760"/>
    <lineage>
        <taxon>Bacteria</taxon>
        <taxon>Bacillati</taxon>
        <taxon>Actinomycetota</taxon>
        <taxon>Actinomycetes</taxon>
        <taxon>Kitasatosporales</taxon>
        <taxon>Streptomycetaceae</taxon>
        <taxon>Streptomyces</taxon>
        <taxon>Streptomyces aurantiacus group</taxon>
    </lineage>
</organism>
<evidence type="ECO:0000313" key="2">
    <source>
        <dbReference type="Proteomes" id="UP000516444"/>
    </source>
</evidence>
<accession>A0A7G1NXC3</accession>
<evidence type="ECO:0000313" key="1">
    <source>
        <dbReference type="EMBL" id="BCL26370.1"/>
    </source>
</evidence>
<gene>
    <name evidence="1" type="ORF">GCM10017557_12290</name>
</gene>
<sequence length="174" mass="17981">MDGDVLGACAFGEQVPCRPGRQCGRLRLLLRSLRPCRHGAQAATVPIGALLGGFSQVVPEVPSVSDLEGLRGAAGGSFGEAEGPVTTDDLDAGTLGEPGRERVCLPVGMRCGPRIRLADLELVGQCGACDTQHLAHRGAGCGSADGRHVSGGSGPEGETPCNRYRRLILALQQE</sequence>
<dbReference type="Proteomes" id="UP000516444">
    <property type="component" value="Chromosome"/>
</dbReference>